<dbReference type="CDD" id="cd04863">
    <property type="entry name" value="MtLigD_Pol_like"/>
    <property type="match status" value="1"/>
</dbReference>
<dbReference type="InterPro" id="IPR012309">
    <property type="entry name" value="DNA_ligase_ATP-dep_C"/>
</dbReference>
<dbReference type="GO" id="GO:0003910">
    <property type="term" value="F:DNA ligase (ATP) activity"/>
    <property type="evidence" value="ECO:0007669"/>
    <property type="project" value="UniProtKB-EC"/>
</dbReference>
<evidence type="ECO:0000256" key="21">
    <source>
        <dbReference type="ARBA" id="ARBA00049981"/>
    </source>
</evidence>
<evidence type="ECO:0000256" key="23">
    <source>
        <dbReference type="SAM" id="MobiDB-lite"/>
    </source>
</evidence>
<evidence type="ECO:0000256" key="22">
    <source>
        <dbReference type="ARBA" id="ARBA00049990"/>
    </source>
</evidence>
<dbReference type="SUPFAM" id="SSF50249">
    <property type="entry name" value="Nucleic acid-binding proteins"/>
    <property type="match status" value="1"/>
</dbReference>
<evidence type="ECO:0000256" key="9">
    <source>
        <dbReference type="ARBA" id="ARBA00022763"/>
    </source>
</evidence>
<dbReference type="PANTHER" id="PTHR42705">
    <property type="entry name" value="BIFUNCTIONAL NON-HOMOLOGOUS END JOINING PROTEIN LIGD"/>
    <property type="match status" value="1"/>
</dbReference>
<feature type="compositionally biased region" description="Basic and acidic residues" evidence="23">
    <location>
        <begin position="513"/>
        <end position="527"/>
    </location>
</feature>
<dbReference type="PROSITE" id="PS50160">
    <property type="entry name" value="DNA_LIGASE_A3"/>
    <property type="match status" value="1"/>
</dbReference>
<dbReference type="InterPro" id="IPR012310">
    <property type="entry name" value="DNA_ligase_ATP-dep_cent"/>
</dbReference>
<evidence type="ECO:0000256" key="3">
    <source>
        <dbReference type="ARBA" id="ARBA00022598"/>
    </source>
</evidence>
<dbReference type="GO" id="GO:0006310">
    <property type="term" value="P:DNA recombination"/>
    <property type="evidence" value="ECO:0007669"/>
    <property type="project" value="UniProtKB-KW"/>
</dbReference>
<keyword evidence="12" id="KW-0067">ATP-binding</keyword>
<evidence type="ECO:0000256" key="17">
    <source>
        <dbReference type="ARBA" id="ARBA00023211"/>
    </source>
</evidence>
<keyword evidence="26" id="KW-1185">Reference proteome</keyword>
<proteinExistence type="inferred from homology"/>
<keyword evidence="9" id="KW-0227">DNA damage</keyword>
<dbReference type="GO" id="GO:0004527">
    <property type="term" value="F:exonuclease activity"/>
    <property type="evidence" value="ECO:0007669"/>
    <property type="project" value="UniProtKB-KW"/>
</dbReference>
<dbReference type="NCBIfam" id="NF007210">
    <property type="entry name" value="PRK09632.1"/>
    <property type="match status" value="1"/>
</dbReference>
<dbReference type="SUPFAM" id="SSF56091">
    <property type="entry name" value="DNA ligase/mRNA capping enzyme, catalytic domain"/>
    <property type="match status" value="1"/>
</dbReference>
<gene>
    <name evidence="25" type="ORF">ATJ97_3445</name>
</gene>
<dbReference type="InterPro" id="IPR014144">
    <property type="entry name" value="LigD_PE_domain"/>
</dbReference>
<evidence type="ECO:0000313" key="25">
    <source>
        <dbReference type="EMBL" id="PFG40903.1"/>
    </source>
</evidence>
<evidence type="ECO:0000256" key="14">
    <source>
        <dbReference type="ARBA" id="ARBA00023125"/>
    </source>
</evidence>
<dbReference type="Pfam" id="PF21686">
    <property type="entry name" value="LigD_Prim-Pol"/>
    <property type="match status" value="1"/>
</dbReference>
<keyword evidence="3" id="KW-0436">Ligase</keyword>
<evidence type="ECO:0000256" key="6">
    <source>
        <dbReference type="ARBA" id="ARBA00022722"/>
    </source>
</evidence>
<comment type="similarity">
    <text evidence="21">In the C-terminal section; belongs to the ATP-dependent DNA ligase family.</text>
</comment>
<feature type="compositionally biased region" description="Gly residues" evidence="23">
    <location>
        <begin position="575"/>
        <end position="588"/>
    </location>
</feature>
<evidence type="ECO:0000256" key="12">
    <source>
        <dbReference type="ARBA" id="ARBA00022840"/>
    </source>
</evidence>
<keyword evidence="8" id="KW-0547">Nucleotide-binding</keyword>
<dbReference type="InterPro" id="IPR052171">
    <property type="entry name" value="NHEJ_LigD"/>
</dbReference>
<evidence type="ECO:0000256" key="11">
    <source>
        <dbReference type="ARBA" id="ARBA00022839"/>
    </source>
</evidence>
<dbReference type="Proteomes" id="UP000222106">
    <property type="component" value="Unassembled WGS sequence"/>
</dbReference>
<keyword evidence="14" id="KW-0238">DNA-binding</keyword>
<dbReference type="OrthoDB" id="9802472at2"/>
<organism evidence="25 26">
    <name type="scientific">Georgenia soli</name>
    <dbReference type="NCBI Taxonomy" id="638953"/>
    <lineage>
        <taxon>Bacteria</taxon>
        <taxon>Bacillati</taxon>
        <taxon>Actinomycetota</taxon>
        <taxon>Actinomycetes</taxon>
        <taxon>Micrococcales</taxon>
        <taxon>Bogoriellaceae</taxon>
        <taxon>Georgenia</taxon>
    </lineage>
</organism>
<dbReference type="InterPro" id="IPR014146">
    <property type="entry name" value="LigD_ligase_dom"/>
</dbReference>
<evidence type="ECO:0000256" key="7">
    <source>
        <dbReference type="ARBA" id="ARBA00022723"/>
    </source>
</evidence>
<dbReference type="PANTHER" id="PTHR42705:SF2">
    <property type="entry name" value="BIFUNCTIONAL NON-HOMOLOGOUS END JOINING PROTEIN LIGD"/>
    <property type="match status" value="1"/>
</dbReference>
<dbReference type="InterPro" id="IPR016059">
    <property type="entry name" value="DNA_ligase_ATP-dep_CS"/>
</dbReference>
<evidence type="ECO:0000313" key="26">
    <source>
        <dbReference type="Proteomes" id="UP000222106"/>
    </source>
</evidence>
<dbReference type="CDD" id="cd07906">
    <property type="entry name" value="Adenylation_DNA_ligase_LigD_LigC"/>
    <property type="match status" value="1"/>
</dbReference>
<keyword evidence="4" id="KW-0808">Transferase</keyword>
<dbReference type="NCBIfam" id="TIGR02779">
    <property type="entry name" value="NHEJ_ligase_lig"/>
    <property type="match status" value="1"/>
</dbReference>
<feature type="compositionally biased region" description="Low complexity" evidence="23">
    <location>
        <begin position="528"/>
        <end position="537"/>
    </location>
</feature>
<dbReference type="EC" id="6.5.1.1" evidence="2"/>
<dbReference type="Pfam" id="PF13298">
    <property type="entry name" value="LigD_N"/>
    <property type="match status" value="1"/>
</dbReference>
<evidence type="ECO:0000256" key="15">
    <source>
        <dbReference type="ARBA" id="ARBA00023172"/>
    </source>
</evidence>
<dbReference type="Pfam" id="PF01068">
    <property type="entry name" value="DNA_ligase_A_M"/>
    <property type="match status" value="1"/>
</dbReference>
<keyword evidence="15" id="KW-0233">DNA recombination</keyword>
<keyword evidence="7" id="KW-0479">Metal-binding</keyword>
<feature type="domain" description="ATP-dependent DNA ligase family profile" evidence="24">
    <location>
        <begin position="732"/>
        <end position="857"/>
    </location>
</feature>
<dbReference type="PROSITE" id="PS00333">
    <property type="entry name" value="DNA_LIGASE_A2"/>
    <property type="match status" value="1"/>
</dbReference>
<keyword evidence="13" id="KW-0239">DNA-directed DNA polymerase</keyword>
<dbReference type="InterPro" id="IPR033649">
    <property type="entry name" value="MtLigD_Pol-like"/>
</dbReference>
<evidence type="ECO:0000256" key="10">
    <source>
        <dbReference type="ARBA" id="ARBA00022801"/>
    </source>
</evidence>
<dbReference type="GO" id="GO:0003677">
    <property type="term" value="F:DNA binding"/>
    <property type="evidence" value="ECO:0007669"/>
    <property type="project" value="UniProtKB-KW"/>
</dbReference>
<evidence type="ECO:0000256" key="20">
    <source>
        <dbReference type="ARBA" id="ARBA00034003"/>
    </source>
</evidence>
<keyword evidence="10" id="KW-0378">Hydrolase</keyword>
<evidence type="ECO:0000256" key="16">
    <source>
        <dbReference type="ARBA" id="ARBA00023204"/>
    </source>
</evidence>
<comment type="caution">
    <text evidence="25">The sequence shown here is derived from an EMBL/GenBank/DDBJ whole genome shotgun (WGS) entry which is preliminary data.</text>
</comment>
<dbReference type="GO" id="GO:0006281">
    <property type="term" value="P:DNA repair"/>
    <property type="evidence" value="ECO:0007669"/>
    <property type="project" value="UniProtKB-KW"/>
</dbReference>
<dbReference type="InterPro" id="IPR014145">
    <property type="entry name" value="LigD_pol_dom"/>
</dbReference>
<keyword evidence="18" id="KW-0511">Multifunctional enzyme</keyword>
<accession>A0A2A9EQ49</accession>
<dbReference type="PROSITE" id="PS00697">
    <property type="entry name" value="DNA_LIGASE_A1"/>
    <property type="match status" value="1"/>
</dbReference>
<dbReference type="Gene3D" id="2.40.50.140">
    <property type="entry name" value="Nucleic acid-binding proteins"/>
    <property type="match status" value="1"/>
</dbReference>
<sequence length="972" mass="105098">MPARDQPETVQIEGRRLRVTNLSKVLYPETGTTKAEVLGYLARIAPVMIPHCTGRPATRKRWPDGVGTADRPGEFFFVKDLESSAPSWVVRADIEHSSGPKTYPLVDDAATLAWLGQVAALEVHVPQWRFGSDGRPRNPDRIVLDLDPGPGVGLAECAEVARLARTLLQGMGLSPVPVTSGSKGIHLYAALDGSHTSDEINAVAHELARVLEADNKDLVVSDMKKSLRGGKVLVDWSQNNSSKTTIAPYSLRGRHRPTVAVPRTWDELDGDLEHLEYQEVLDRVAESGDPMADLYGGGDVPYADPGERTAVSARRATAEREIVQGGGVGAPGRSALAVGDRLARYRAMRDPALTPEPVPESVTGSGSELSFVIQEHHASRWHLDFRLAHAGVLVSWALPKGVPVDPRDNHLAVQTEDHPMEYGSFEGTIPKGEYGGGEVRIWDEGTYVLEKWHEGKEVIVALSGRPDGGLAGPDGPGEGARVALIRTGGRGGAGEENHWLIHLMESSRVARVSKHEGRRKGSADGDAGRSSSPTSSSGRRAERPENATLRTRGASSGRRGSGGAGDAGARDGEAGGRAGRAGGASGDGRGADARGGNASNGRAAARPADARGVNASNGRAAARREVAPPSPMMATLGDERDLSAGVDWALEMKWDGVRAIVVVDDGDVRLVSRNGNDVTALYPELSDIATAVTGATSAVLDGEIVALDERGRPSFSRLQQRFNLTRDREIARLAQSTPVHLMLFDLLEADGTSFLRETYDERRARLHELVDPARNRRVEIPDAFDGDVEAAMEASLRWGLEGVMAKRRDSTYTPGRRSRAWVKLKHLLTQEAVVIGWRPGQGTRDGAVGSLLLAVPDDDGELRYAGRVGSGFTERETRDWVEELRRISRRTAPADGVPKLDARDAHWVSPVRVAEVALSEWTPDGRMRHPRWRGWRPDKDPADVVVERARPEADRPQAWWSVVQVVSRPARS</sequence>
<evidence type="ECO:0000256" key="1">
    <source>
        <dbReference type="ARBA" id="ARBA00001936"/>
    </source>
</evidence>
<protein>
    <recommendedName>
        <fullName evidence="2">DNA ligase (ATP)</fullName>
        <ecNumber evidence="2">6.5.1.1</ecNumber>
    </recommendedName>
    <alternativeName>
        <fullName evidence="19">NHEJ DNA polymerase</fullName>
    </alternativeName>
</protein>
<keyword evidence="11" id="KW-0269">Exonuclease</keyword>
<keyword evidence="6" id="KW-0540">Nuclease</keyword>
<name>A0A2A9EQ49_9MICO</name>
<dbReference type="NCBIfam" id="TIGR02778">
    <property type="entry name" value="ligD_pol"/>
    <property type="match status" value="1"/>
</dbReference>
<dbReference type="GO" id="GO:0003887">
    <property type="term" value="F:DNA-directed DNA polymerase activity"/>
    <property type="evidence" value="ECO:0007669"/>
    <property type="project" value="UniProtKB-KW"/>
</dbReference>
<dbReference type="AlphaFoldDB" id="A0A2A9EQ49"/>
<dbReference type="Pfam" id="PF04679">
    <property type="entry name" value="DNA_ligase_A_C"/>
    <property type="match status" value="1"/>
</dbReference>
<dbReference type="RefSeq" id="WP_098484737.1">
    <property type="nucleotide sequence ID" value="NZ_PDJI01000004.1"/>
</dbReference>
<keyword evidence="17" id="KW-0464">Manganese</keyword>
<evidence type="ECO:0000259" key="24">
    <source>
        <dbReference type="PROSITE" id="PS50160"/>
    </source>
</evidence>
<evidence type="ECO:0000256" key="4">
    <source>
        <dbReference type="ARBA" id="ARBA00022679"/>
    </source>
</evidence>
<evidence type="ECO:0000256" key="2">
    <source>
        <dbReference type="ARBA" id="ARBA00012727"/>
    </source>
</evidence>
<dbReference type="GO" id="GO:0046872">
    <property type="term" value="F:metal ion binding"/>
    <property type="evidence" value="ECO:0007669"/>
    <property type="project" value="UniProtKB-KW"/>
</dbReference>
<evidence type="ECO:0000256" key="5">
    <source>
        <dbReference type="ARBA" id="ARBA00022695"/>
    </source>
</evidence>
<dbReference type="CDD" id="cd07971">
    <property type="entry name" value="OBF_DNA_ligase_LigD"/>
    <property type="match status" value="1"/>
</dbReference>
<dbReference type="Gene3D" id="3.30.470.30">
    <property type="entry name" value="DNA ligase/mRNA capping enzyme"/>
    <property type="match status" value="1"/>
</dbReference>
<evidence type="ECO:0000256" key="18">
    <source>
        <dbReference type="ARBA" id="ARBA00023268"/>
    </source>
</evidence>
<evidence type="ECO:0000256" key="8">
    <source>
        <dbReference type="ARBA" id="ARBA00022741"/>
    </source>
</evidence>
<evidence type="ECO:0000256" key="19">
    <source>
        <dbReference type="ARBA" id="ARBA00029943"/>
    </source>
</evidence>
<dbReference type="Gene3D" id="3.90.920.10">
    <property type="entry name" value="DNA primase, PRIM domain"/>
    <property type="match status" value="1"/>
</dbReference>
<dbReference type="NCBIfam" id="TIGR02777">
    <property type="entry name" value="LigD_PE_dom"/>
    <property type="match status" value="1"/>
</dbReference>
<feature type="region of interest" description="Disordered" evidence="23">
    <location>
        <begin position="511"/>
        <end position="625"/>
    </location>
</feature>
<comment type="cofactor">
    <cofactor evidence="1">
        <name>Mn(2+)</name>
        <dbReference type="ChEBI" id="CHEBI:29035"/>
    </cofactor>
</comment>
<feature type="compositionally biased region" description="Low complexity" evidence="23">
    <location>
        <begin position="594"/>
        <end position="612"/>
    </location>
</feature>
<dbReference type="GO" id="GO:0005524">
    <property type="term" value="F:ATP binding"/>
    <property type="evidence" value="ECO:0007669"/>
    <property type="project" value="UniProtKB-KW"/>
</dbReference>
<reference evidence="25 26" key="1">
    <citation type="submission" date="2017-10" db="EMBL/GenBank/DDBJ databases">
        <title>Sequencing the genomes of 1000 actinobacteria strains.</title>
        <authorList>
            <person name="Klenk H.-P."/>
        </authorList>
    </citation>
    <scope>NUCLEOTIDE SEQUENCE [LARGE SCALE GENOMIC DNA]</scope>
    <source>
        <strain evidence="25 26">DSM 21838</strain>
    </source>
</reference>
<keyword evidence="5" id="KW-0548">Nucleotidyltransferase</keyword>
<keyword evidence="16" id="KW-0234">DNA repair</keyword>
<dbReference type="InterPro" id="IPR012340">
    <property type="entry name" value="NA-bd_OB-fold"/>
</dbReference>
<comment type="catalytic activity">
    <reaction evidence="20">
        <text>ATP + (deoxyribonucleotide)n-3'-hydroxyl + 5'-phospho-(deoxyribonucleotide)m = (deoxyribonucleotide)n+m + AMP + diphosphate.</text>
        <dbReference type="EC" id="6.5.1.1"/>
    </reaction>
</comment>
<dbReference type="Gene3D" id="3.30.1490.70">
    <property type="match status" value="1"/>
</dbReference>
<evidence type="ECO:0000256" key="13">
    <source>
        <dbReference type="ARBA" id="ARBA00022932"/>
    </source>
</evidence>
<dbReference type="EMBL" id="PDJI01000004">
    <property type="protein sequence ID" value="PFG40903.1"/>
    <property type="molecule type" value="Genomic_DNA"/>
</dbReference>
<comment type="similarity">
    <text evidence="22">In the N-terminal section; belongs to the LigD polymerase family.</text>
</comment>